<feature type="compositionally biased region" description="Basic and acidic residues" evidence="1">
    <location>
        <begin position="37"/>
        <end position="46"/>
    </location>
</feature>
<feature type="region of interest" description="Disordered" evidence="1">
    <location>
        <begin position="21"/>
        <end position="46"/>
    </location>
</feature>
<name>A0A2N9EIC6_FAGSY</name>
<gene>
    <name evidence="2" type="ORF">FSB_LOCUS2252</name>
</gene>
<accession>A0A2N9EIC6</accession>
<evidence type="ECO:0000256" key="1">
    <source>
        <dbReference type="SAM" id="MobiDB-lite"/>
    </source>
</evidence>
<organism evidence="2">
    <name type="scientific">Fagus sylvatica</name>
    <name type="common">Beechnut</name>
    <dbReference type="NCBI Taxonomy" id="28930"/>
    <lineage>
        <taxon>Eukaryota</taxon>
        <taxon>Viridiplantae</taxon>
        <taxon>Streptophyta</taxon>
        <taxon>Embryophyta</taxon>
        <taxon>Tracheophyta</taxon>
        <taxon>Spermatophyta</taxon>
        <taxon>Magnoliopsida</taxon>
        <taxon>eudicotyledons</taxon>
        <taxon>Gunneridae</taxon>
        <taxon>Pentapetalae</taxon>
        <taxon>rosids</taxon>
        <taxon>fabids</taxon>
        <taxon>Fagales</taxon>
        <taxon>Fagaceae</taxon>
        <taxon>Fagus</taxon>
    </lineage>
</organism>
<dbReference type="AlphaFoldDB" id="A0A2N9EIC6"/>
<protein>
    <submittedName>
        <fullName evidence="2">Uncharacterized protein</fullName>
    </submittedName>
</protein>
<sequence length="104" mass="11467">MSKNRQRRCSFFSCFNIFKDKSYQGGDSSSNGGKPENGVRSDGNKLLRTVADPRVDIKAGEKIAEQKGLWQRQSQDPSNSKIFSMEIRTTAGAAPGADCEGYQK</sequence>
<evidence type="ECO:0000313" key="2">
    <source>
        <dbReference type="EMBL" id="SPC74370.1"/>
    </source>
</evidence>
<dbReference type="EMBL" id="OIVN01000106">
    <property type="protein sequence ID" value="SPC74370.1"/>
    <property type="molecule type" value="Genomic_DNA"/>
</dbReference>
<reference evidence="2" key="1">
    <citation type="submission" date="2018-02" db="EMBL/GenBank/DDBJ databases">
        <authorList>
            <person name="Cohen D.B."/>
            <person name="Kent A.D."/>
        </authorList>
    </citation>
    <scope>NUCLEOTIDE SEQUENCE</scope>
</reference>
<proteinExistence type="predicted"/>